<name>A0A2U3MVT8_9GAMM</name>
<gene>
    <name evidence="2" type="ORF">KPC_0673</name>
</gene>
<keyword evidence="1" id="KW-0812">Transmembrane</keyword>
<dbReference type="InParanoid" id="A0A2U3MVT8"/>
<keyword evidence="1" id="KW-1133">Transmembrane helix</keyword>
<organism evidence="2 3">
    <name type="scientific">Acinetobacter stercoris</name>
    <dbReference type="NCBI Taxonomy" id="2126983"/>
    <lineage>
        <taxon>Bacteria</taxon>
        <taxon>Pseudomonadati</taxon>
        <taxon>Pseudomonadota</taxon>
        <taxon>Gammaproteobacteria</taxon>
        <taxon>Moraxellales</taxon>
        <taxon>Moraxellaceae</taxon>
        <taxon>Acinetobacter</taxon>
    </lineage>
</organism>
<sequence length="65" mass="7700">MDKQNQRSGVLYAIYMLLNPIPFGFFIAGLIFDIFYNNSAQIFWAKAASWVYYFRFNPINHPPFN</sequence>
<dbReference type="Proteomes" id="UP000245974">
    <property type="component" value="Unassembled WGS sequence"/>
</dbReference>
<evidence type="ECO:0000313" key="3">
    <source>
        <dbReference type="Proteomes" id="UP000245974"/>
    </source>
</evidence>
<protein>
    <submittedName>
        <fullName evidence="2">Uncharacterized protein</fullName>
    </submittedName>
</protein>
<dbReference type="EMBL" id="OOGT01000019">
    <property type="protein sequence ID" value="SPL69495.1"/>
    <property type="molecule type" value="Genomic_DNA"/>
</dbReference>
<evidence type="ECO:0000313" key="2">
    <source>
        <dbReference type="EMBL" id="SPL69495.1"/>
    </source>
</evidence>
<proteinExistence type="predicted"/>
<accession>A0A2U3MVT8</accession>
<keyword evidence="1" id="KW-0472">Membrane</keyword>
<evidence type="ECO:0000256" key="1">
    <source>
        <dbReference type="SAM" id="Phobius"/>
    </source>
</evidence>
<dbReference type="AlphaFoldDB" id="A0A2U3MVT8"/>
<feature type="transmembrane region" description="Helical" evidence="1">
    <location>
        <begin position="12"/>
        <end position="36"/>
    </location>
</feature>
<reference evidence="3" key="1">
    <citation type="submission" date="2018-03" db="EMBL/GenBank/DDBJ databases">
        <authorList>
            <person name="Blom J."/>
        </authorList>
    </citation>
    <scope>NUCLEOTIDE SEQUENCE [LARGE SCALE GENOMIC DNA]</scope>
    <source>
        <strain evidence="3">KPC-SM-21</strain>
    </source>
</reference>
<keyword evidence="3" id="KW-1185">Reference proteome</keyword>